<dbReference type="EMBL" id="ML975150">
    <property type="protein sequence ID" value="KAF1816526.1"/>
    <property type="molecule type" value="Genomic_DNA"/>
</dbReference>
<keyword evidence="12" id="KW-0779">Telomere</keyword>
<gene>
    <name evidence="22 24" type="ORF">P152DRAFT_454780</name>
</gene>
<dbReference type="InterPro" id="IPR014893">
    <property type="entry name" value="Ku_PK_bind"/>
</dbReference>
<keyword evidence="10 22" id="KW-0347">Helicase</keyword>
<keyword evidence="14" id="KW-0233">DNA recombination</keyword>
<dbReference type="InterPro" id="IPR024193">
    <property type="entry name" value="Ku80"/>
</dbReference>
<dbReference type="SUPFAM" id="SSF101420">
    <property type="entry name" value="C-terminal domain of Ku80"/>
    <property type="match status" value="1"/>
</dbReference>
<dbReference type="GO" id="GO:0043564">
    <property type="term" value="C:Ku70:Ku80 complex"/>
    <property type="evidence" value="ECO:0007669"/>
    <property type="project" value="InterPro"/>
</dbReference>
<dbReference type="Gene3D" id="1.25.40.240">
    <property type="entry name" value="Ku, C-terminal domain"/>
    <property type="match status" value="1"/>
</dbReference>
<evidence type="ECO:0000256" key="6">
    <source>
        <dbReference type="ARBA" id="ARBA00022454"/>
    </source>
</evidence>
<reference evidence="24" key="3">
    <citation type="submission" date="2025-04" db="UniProtKB">
        <authorList>
            <consortium name="RefSeq"/>
        </authorList>
    </citation>
    <scope>IDENTIFICATION</scope>
    <source>
        <strain evidence="24">CBS 781.70</strain>
    </source>
</reference>
<dbReference type="OrthoDB" id="30826at2759"/>
<comment type="subcellular location">
    <subcellularLocation>
        <location evidence="2">Chromosome</location>
        <location evidence="2">Telomere</location>
    </subcellularLocation>
    <subcellularLocation>
        <location evidence="1">Nucleus</location>
    </subcellularLocation>
</comment>
<dbReference type="GO" id="GO:0003690">
    <property type="term" value="F:double-stranded DNA binding"/>
    <property type="evidence" value="ECO:0007669"/>
    <property type="project" value="TreeGrafter"/>
</dbReference>
<comment type="catalytic activity">
    <reaction evidence="19">
        <text>ATP + H2O = ADP + phosphate + H(+)</text>
        <dbReference type="Rhea" id="RHEA:13065"/>
        <dbReference type="ChEBI" id="CHEBI:15377"/>
        <dbReference type="ChEBI" id="CHEBI:15378"/>
        <dbReference type="ChEBI" id="CHEBI:30616"/>
        <dbReference type="ChEBI" id="CHEBI:43474"/>
        <dbReference type="ChEBI" id="CHEBI:456216"/>
        <dbReference type="EC" id="3.6.4.12"/>
    </reaction>
</comment>
<evidence type="ECO:0000256" key="17">
    <source>
        <dbReference type="ARBA" id="ARBA00024890"/>
    </source>
</evidence>
<dbReference type="GO" id="GO:0006303">
    <property type="term" value="P:double-strand break repair via nonhomologous end joining"/>
    <property type="evidence" value="ECO:0007669"/>
    <property type="project" value="InterPro"/>
</dbReference>
<evidence type="ECO:0000256" key="14">
    <source>
        <dbReference type="ARBA" id="ARBA00023172"/>
    </source>
</evidence>
<protein>
    <recommendedName>
        <fullName evidence="5">ATP-dependent DNA helicase II subunit 2</fullName>
        <ecNumber evidence="4">3.6.4.12</ecNumber>
    </recommendedName>
    <alternativeName>
        <fullName evidence="18">ATP-dependent DNA helicase II subunit Ku80</fullName>
    </alternativeName>
</protein>
<evidence type="ECO:0000256" key="5">
    <source>
        <dbReference type="ARBA" id="ARBA00021792"/>
    </source>
</evidence>
<dbReference type="FunFam" id="1.10.1600.10:FF:000002">
    <property type="entry name" value="X-ray repair cross-complementing protein 5"/>
    <property type="match status" value="1"/>
</dbReference>
<dbReference type="GO" id="GO:0003684">
    <property type="term" value="F:damaged DNA binding"/>
    <property type="evidence" value="ECO:0007669"/>
    <property type="project" value="InterPro"/>
</dbReference>
<dbReference type="PROSITE" id="PS50234">
    <property type="entry name" value="VWFA"/>
    <property type="match status" value="1"/>
</dbReference>
<dbReference type="InterPro" id="IPR036494">
    <property type="entry name" value="Ku_C_sf"/>
</dbReference>
<dbReference type="PANTHER" id="PTHR12604:SF4">
    <property type="entry name" value="X-RAY REPAIR CROSS-COMPLEMENTING PROTEIN 5"/>
    <property type="match status" value="1"/>
</dbReference>
<evidence type="ECO:0000259" key="21">
    <source>
        <dbReference type="PROSITE" id="PS50234"/>
    </source>
</evidence>
<dbReference type="GO" id="GO:0000781">
    <property type="term" value="C:chromosome, telomeric region"/>
    <property type="evidence" value="ECO:0007669"/>
    <property type="project" value="UniProtKB-SubCell"/>
</dbReference>
<dbReference type="GO" id="GO:0003678">
    <property type="term" value="F:DNA helicase activity"/>
    <property type="evidence" value="ECO:0007669"/>
    <property type="project" value="UniProtKB-EC"/>
</dbReference>
<dbReference type="GO" id="GO:0016787">
    <property type="term" value="F:hydrolase activity"/>
    <property type="evidence" value="ECO:0007669"/>
    <property type="project" value="UniProtKB-KW"/>
</dbReference>
<dbReference type="GO" id="GO:0005524">
    <property type="term" value="F:ATP binding"/>
    <property type="evidence" value="ECO:0007669"/>
    <property type="project" value="UniProtKB-KW"/>
</dbReference>
<dbReference type="SUPFAM" id="SSF53300">
    <property type="entry name" value="vWA-like"/>
    <property type="match status" value="1"/>
</dbReference>
<dbReference type="Pfam" id="PF02735">
    <property type="entry name" value="Ku"/>
    <property type="match status" value="1"/>
</dbReference>
<dbReference type="SUPFAM" id="SSF100939">
    <property type="entry name" value="SPOC domain-like"/>
    <property type="match status" value="1"/>
</dbReference>
<evidence type="ECO:0000256" key="20">
    <source>
        <dbReference type="SAM" id="MobiDB-lite"/>
    </source>
</evidence>
<feature type="region of interest" description="Disordered" evidence="20">
    <location>
        <begin position="566"/>
        <end position="596"/>
    </location>
</feature>
<dbReference type="GeneID" id="54419225"/>
<evidence type="ECO:0000256" key="15">
    <source>
        <dbReference type="ARBA" id="ARBA00023204"/>
    </source>
</evidence>
<keyword evidence="11" id="KW-0067">ATP-binding</keyword>
<evidence type="ECO:0000313" key="24">
    <source>
        <dbReference type="RefSeq" id="XP_033538157.1"/>
    </source>
</evidence>
<evidence type="ECO:0000256" key="7">
    <source>
        <dbReference type="ARBA" id="ARBA00022741"/>
    </source>
</evidence>
<dbReference type="CDD" id="cd00873">
    <property type="entry name" value="KU80"/>
    <property type="match status" value="1"/>
</dbReference>
<dbReference type="GO" id="GO:0000723">
    <property type="term" value="P:telomere maintenance"/>
    <property type="evidence" value="ECO:0007669"/>
    <property type="project" value="InterPro"/>
</dbReference>
<keyword evidence="13" id="KW-0238">DNA-binding</keyword>
<dbReference type="FunFam" id="3.40.50.410:FF:000073">
    <property type="entry name" value="ATP-dependent DNA helicase II subunit 2"/>
    <property type="match status" value="1"/>
</dbReference>
<dbReference type="Pfam" id="PF03731">
    <property type="entry name" value="Ku_N"/>
    <property type="match status" value="1"/>
</dbReference>
<dbReference type="SMART" id="SM00559">
    <property type="entry name" value="Ku78"/>
    <property type="match status" value="1"/>
</dbReference>
<keyword evidence="15" id="KW-0234">DNA repair</keyword>
<keyword evidence="8" id="KW-0227">DNA damage</keyword>
<dbReference type="AlphaFoldDB" id="A0A6G1GF32"/>
<sequence>MAEKEATVYIIDVGSSMGEIHHDRTQSDLDWAMQYVWDKITAAVATDRKTLFMGVIGLRTDGTDHLDNLSADDGYQNITIFQPLTQTKMPEIRKLTEDLHPSRTNEGDAISAIVIAIEMITAHCKRLKYKRNITLVTNGTSGVYADDLDEIANKLKDDGIELVVLGVDFDDPEYGFKDEGKKGEKAKVEQSLRSLCDACDGVYGTMAQAISEMAVPRVKSVRPVPSFKGWLTLGDPDKYDSAMVIDVERYPRVMVAPAPRASQHVIKTGIDLDATQTGESATLEGEGTGSLGEGISAIKQARSYQVEDNEAPGGKRDVDKDDLAKGYEYGRTAVHIDESDMNIVKLETKARLDVIGFVAQEQFERHLGMSRSNVIIATRISEKAAMAISAFIHALFETSSYAIARLVPKDGKDPHLVALAPSIESDYECLLEVELPFNEDIRTYRFPPLDKIVTVSGKNVVQHRYLPNDELMKSMSDYVDAMDLSTLASKTEDGEQEYAALEDTYSPMIHRIKQLIAWRAVHDSEPAPPLPENLIRYSAPPKELVKAVERKLEDLVVAASVKKVPPKSKARKRARSPEKPLSGLDVSSLLSTTHPPRKISRENAIPEFKQLLRTAGGAADIHSACQQLGLVIASYVKHSLGNAGYERAIEALRVCREEAIELEEPGAYNAMLLELKRKLLDGELGEERREWWWRVRMNPVGVIDKKVSEFSEVEVEEGRKLMTLSGP</sequence>
<evidence type="ECO:0000256" key="13">
    <source>
        <dbReference type="ARBA" id="ARBA00023125"/>
    </source>
</evidence>
<proteinExistence type="inferred from homology"/>
<dbReference type="GO" id="GO:0042162">
    <property type="term" value="F:telomeric DNA binding"/>
    <property type="evidence" value="ECO:0007669"/>
    <property type="project" value="InterPro"/>
</dbReference>
<keyword evidence="7" id="KW-0547">Nucleotide-binding</keyword>
<comment type="similarity">
    <text evidence="3">Belongs to the ku80 family.</text>
</comment>
<evidence type="ECO:0000256" key="3">
    <source>
        <dbReference type="ARBA" id="ARBA00007726"/>
    </source>
</evidence>
<keyword evidence="9" id="KW-0378">Hydrolase</keyword>
<evidence type="ECO:0000256" key="11">
    <source>
        <dbReference type="ARBA" id="ARBA00022840"/>
    </source>
</evidence>
<evidence type="ECO:0000256" key="12">
    <source>
        <dbReference type="ARBA" id="ARBA00022895"/>
    </source>
</evidence>
<dbReference type="Pfam" id="PF08785">
    <property type="entry name" value="Ku_PK_bind"/>
    <property type="match status" value="1"/>
</dbReference>
<comment type="function">
    <text evidence="17">Single-stranded DNA-dependent ATP-dependent helicase. Involved in non-homologous end joining (NHEJ) DNA double strand break repair. DNA-binding is sequence-independent but has a high affinity to nicks in double-stranded DNA and to the ends of duplex DNA. Binds to naturally occurring chromosomal ends, and therefore provides chromosomal end protection. Required also for telomere recombination to repair telomeric ends in the absence of telomerase. KU70, of the KU70/KU80 heterodimer, binds to the stem loop of TLC1, the RNA component of telomerase. Involved in telomere maintenance. Interacts with telomeric repeats and subtelomeric sequences thereby controlling telomere length and protecting against subtelomeric rearrangement. Maintains telomeric chromatin, which is involved in silencing the expression of genes located at the telomere. Required for mating-type switching.</text>
</comment>
<dbReference type="InterPro" id="IPR005161">
    <property type="entry name" value="Ku_N"/>
</dbReference>
<dbReference type="Gene3D" id="3.40.50.410">
    <property type="entry name" value="von Willebrand factor, type A domain"/>
    <property type="match status" value="1"/>
</dbReference>
<dbReference type="InterPro" id="IPR016194">
    <property type="entry name" value="SPOC-like_C_dom_sf"/>
</dbReference>
<evidence type="ECO:0000256" key="19">
    <source>
        <dbReference type="ARBA" id="ARBA00047995"/>
    </source>
</evidence>
<evidence type="ECO:0000256" key="16">
    <source>
        <dbReference type="ARBA" id="ARBA00023242"/>
    </source>
</evidence>
<dbReference type="Proteomes" id="UP000504638">
    <property type="component" value="Unplaced"/>
</dbReference>
<dbReference type="RefSeq" id="XP_033538157.1">
    <property type="nucleotide sequence ID" value="XM_033678655.1"/>
</dbReference>
<reference evidence="22 24" key="1">
    <citation type="submission" date="2020-01" db="EMBL/GenBank/DDBJ databases">
        <authorList>
            <consortium name="DOE Joint Genome Institute"/>
            <person name="Haridas S."/>
            <person name="Albert R."/>
            <person name="Binder M."/>
            <person name="Bloem J."/>
            <person name="Labutti K."/>
            <person name="Salamov A."/>
            <person name="Andreopoulos B."/>
            <person name="Baker S.E."/>
            <person name="Barry K."/>
            <person name="Bills G."/>
            <person name="Bluhm B.H."/>
            <person name="Cannon C."/>
            <person name="Castanera R."/>
            <person name="Culley D.E."/>
            <person name="Daum C."/>
            <person name="Ezra D."/>
            <person name="Gonzalez J.B."/>
            <person name="Henrissat B."/>
            <person name="Kuo A."/>
            <person name="Liang C."/>
            <person name="Lipzen A."/>
            <person name="Lutzoni F."/>
            <person name="Magnuson J."/>
            <person name="Mondo S."/>
            <person name="Nolan M."/>
            <person name="Ohm R."/>
            <person name="Pangilinan J."/>
            <person name="Park H.-J."/>
            <person name="Ramirez L."/>
            <person name="Alfaro M."/>
            <person name="Sun H."/>
            <person name="Tritt A."/>
            <person name="Yoshinaga Y."/>
            <person name="Zwiers L.-H."/>
            <person name="Turgeon B.G."/>
            <person name="Goodwin S.B."/>
            <person name="Spatafora J.W."/>
            <person name="Crous P.W."/>
            <person name="Grigoriev I.V."/>
        </authorList>
    </citation>
    <scope>NUCLEOTIDE SEQUENCE</scope>
    <source>
        <strain evidence="22 24">CBS 781.70</strain>
    </source>
</reference>
<keyword evidence="23" id="KW-1185">Reference proteome</keyword>
<accession>A0A6G1GF32</accession>
<dbReference type="InterPro" id="IPR006164">
    <property type="entry name" value="DNA_bd_Ku70/Ku80"/>
</dbReference>
<reference evidence="24" key="2">
    <citation type="submission" date="2020-04" db="EMBL/GenBank/DDBJ databases">
        <authorList>
            <consortium name="NCBI Genome Project"/>
        </authorList>
    </citation>
    <scope>NUCLEOTIDE SEQUENCE</scope>
    <source>
        <strain evidence="24">CBS 781.70</strain>
    </source>
</reference>
<keyword evidence="6" id="KW-0158">Chromosome</keyword>
<evidence type="ECO:0000256" key="10">
    <source>
        <dbReference type="ARBA" id="ARBA00022806"/>
    </source>
</evidence>
<keyword evidence="16" id="KW-0539">Nucleus</keyword>
<evidence type="ECO:0000256" key="18">
    <source>
        <dbReference type="ARBA" id="ARBA00031847"/>
    </source>
</evidence>
<evidence type="ECO:0000313" key="23">
    <source>
        <dbReference type="Proteomes" id="UP000504638"/>
    </source>
</evidence>
<evidence type="ECO:0000256" key="1">
    <source>
        <dbReference type="ARBA" id="ARBA00004123"/>
    </source>
</evidence>
<dbReference type="GO" id="GO:0006310">
    <property type="term" value="P:DNA recombination"/>
    <property type="evidence" value="ECO:0007669"/>
    <property type="project" value="UniProtKB-KW"/>
</dbReference>
<evidence type="ECO:0000256" key="4">
    <source>
        <dbReference type="ARBA" id="ARBA00012551"/>
    </source>
</evidence>
<dbReference type="InterPro" id="IPR002035">
    <property type="entry name" value="VWF_A"/>
</dbReference>
<feature type="domain" description="VWFA" evidence="21">
    <location>
        <begin position="6"/>
        <end position="167"/>
    </location>
</feature>
<organism evidence="22">
    <name type="scientific">Eremomyces bilateralis CBS 781.70</name>
    <dbReference type="NCBI Taxonomy" id="1392243"/>
    <lineage>
        <taxon>Eukaryota</taxon>
        <taxon>Fungi</taxon>
        <taxon>Dikarya</taxon>
        <taxon>Ascomycota</taxon>
        <taxon>Pezizomycotina</taxon>
        <taxon>Dothideomycetes</taxon>
        <taxon>Dothideomycetes incertae sedis</taxon>
        <taxon>Eremomycetales</taxon>
        <taxon>Eremomycetaceae</taxon>
        <taxon>Eremomyces</taxon>
    </lineage>
</organism>
<dbReference type="Gene3D" id="1.10.1600.10">
    <property type="match status" value="1"/>
</dbReference>
<evidence type="ECO:0000256" key="9">
    <source>
        <dbReference type="ARBA" id="ARBA00022801"/>
    </source>
</evidence>
<name>A0A6G1GF32_9PEZI</name>
<evidence type="ECO:0000256" key="2">
    <source>
        <dbReference type="ARBA" id="ARBA00004574"/>
    </source>
</evidence>
<dbReference type="EC" id="3.6.4.12" evidence="4"/>
<evidence type="ECO:0000256" key="8">
    <source>
        <dbReference type="ARBA" id="ARBA00022763"/>
    </source>
</evidence>
<dbReference type="InterPro" id="IPR036465">
    <property type="entry name" value="vWFA_dom_sf"/>
</dbReference>
<dbReference type="Gene3D" id="2.40.290.10">
    <property type="match status" value="1"/>
</dbReference>
<evidence type="ECO:0000313" key="22">
    <source>
        <dbReference type="EMBL" id="KAF1816526.1"/>
    </source>
</evidence>
<dbReference type="PANTHER" id="PTHR12604">
    <property type="entry name" value="KU AUTOANTIGEN DNA HELICASE"/>
    <property type="match status" value="1"/>
</dbReference>